<feature type="domain" description="Capsule synthesis protein CapA" evidence="2">
    <location>
        <begin position="5"/>
        <end position="250"/>
    </location>
</feature>
<comment type="similarity">
    <text evidence="1">Belongs to the CapA family.</text>
</comment>
<dbReference type="InterPro" id="IPR052169">
    <property type="entry name" value="CW_Biosynth-Accessory"/>
</dbReference>
<dbReference type="SMART" id="SM00854">
    <property type="entry name" value="PGA_cap"/>
    <property type="match status" value="1"/>
</dbReference>
<dbReference type="InterPro" id="IPR029052">
    <property type="entry name" value="Metallo-depent_PP-like"/>
</dbReference>
<dbReference type="Proteomes" id="UP000658690">
    <property type="component" value="Unassembled WGS sequence"/>
</dbReference>
<dbReference type="PANTHER" id="PTHR33393:SF12">
    <property type="entry name" value="CAPSULE BIOSYNTHESIS PROTEIN CAPA"/>
    <property type="match status" value="1"/>
</dbReference>
<reference evidence="3 4" key="1">
    <citation type="submission" date="2019-10" db="EMBL/GenBank/DDBJ databases">
        <title>Description of Paenibacillus choica sp. nov.</title>
        <authorList>
            <person name="Carlier A."/>
            <person name="Qi S."/>
        </authorList>
    </citation>
    <scope>NUCLEOTIDE SEQUENCE [LARGE SCALE GENOMIC DNA]</scope>
    <source>
        <strain evidence="3 4">LMG 31460</strain>
    </source>
</reference>
<dbReference type="RefSeq" id="WP_171692899.1">
    <property type="nucleotide sequence ID" value="NZ_WHOC01000158.1"/>
</dbReference>
<protein>
    <submittedName>
        <fullName evidence="3">CapA family protein</fullName>
    </submittedName>
</protein>
<keyword evidence="4" id="KW-1185">Reference proteome</keyword>
<dbReference type="PANTHER" id="PTHR33393">
    <property type="entry name" value="POLYGLUTAMINE SYNTHESIS ACCESSORY PROTEIN RV0574C-RELATED"/>
    <property type="match status" value="1"/>
</dbReference>
<sequence>MTEIQIAAVGDLMVKRYIISDAKLPNGIYSFDPLLKKVAPYLKRADLTIGNLETTFAGKKGRAPRKSHGPLFKCPDELAPALKRAGFDVLITANNHCMDFGAEGLLRTLRILDQNGIHHTGTFISVKGSKEYLIKEIKGIKIGILSYTNGLNGIPIPTNKPWMINLVQTKKIVQDIHNLKKNVDLVIVYLHFGNEYSHSPNLQQKQLVKLLFKHGANIILGSHPHVLQPLTTRGKKQFVIYSLGNFISTKLKNNDYTQSSIILNISVKKDEEGKISINGIHYIPTLVHRNLNNGRQKTEVIPIREALSENNPKLKANQRERIKKMVEHSIKILKGI</sequence>
<dbReference type="EMBL" id="WHOC01000158">
    <property type="protein sequence ID" value="NOU90099.1"/>
    <property type="molecule type" value="Genomic_DNA"/>
</dbReference>
<evidence type="ECO:0000313" key="3">
    <source>
        <dbReference type="EMBL" id="NOU90099.1"/>
    </source>
</evidence>
<name>A0ABX1ZCC0_9BACL</name>
<dbReference type="SUPFAM" id="SSF56300">
    <property type="entry name" value="Metallo-dependent phosphatases"/>
    <property type="match status" value="1"/>
</dbReference>
<dbReference type="Pfam" id="PF09587">
    <property type="entry name" value="PGA_cap"/>
    <property type="match status" value="1"/>
</dbReference>
<evidence type="ECO:0000259" key="2">
    <source>
        <dbReference type="SMART" id="SM00854"/>
    </source>
</evidence>
<evidence type="ECO:0000313" key="4">
    <source>
        <dbReference type="Proteomes" id="UP000658690"/>
    </source>
</evidence>
<accession>A0ABX1ZCC0</accession>
<comment type="caution">
    <text evidence="3">The sequence shown here is derived from an EMBL/GenBank/DDBJ whole genome shotgun (WGS) entry which is preliminary data.</text>
</comment>
<organism evidence="3 4">
    <name type="scientific">Paenibacillus germinis</name>
    <dbReference type="NCBI Taxonomy" id="2654979"/>
    <lineage>
        <taxon>Bacteria</taxon>
        <taxon>Bacillati</taxon>
        <taxon>Bacillota</taxon>
        <taxon>Bacilli</taxon>
        <taxon>Bacillales</taxon>
        <taxon>Paenibacillaceae</taxon>
        <taxon>Paenibacillus</taxon>
    </lineage>
</organism>
<evidence type="ECO:0000256" key="1">
    <source>
        <dbReference type="ARBA" id="ARBA00005662"/>
    </source>
</evidence>
<proteinExistence type="inferred from homology"/>
<dbReference type="InterPro" id="IPR019079">
    <property type="entry name" value="Capsule_synth_CapA"/>
</dbReference>
<gene>
    <name evidence="3" type="ORF">GC102_30710</name>
</gene>
<dbReference type="CDD" id="cd07381">
    <property type="entry name" value="MPP_CapA"/>
    <property type="match status" value="1"/>
</dbReference>
<dbReference type="Gene3D" id="3.60.21.10">
    <property type="match status" value="1"/>
</dbReference>